<accession>A0A6J4QK06</accession>
<sequence length="352" mass="37260">MPLAEQLGDLGHRGLGLVGRRGRDRDVADVREPDRHRVVRLLDGRLFRVELGRAGRVGVVQRVRGVGGAAGGPGRRGRAARAAGRDAVLDRRPGDQDGLVLVAAEHVGALGGEDADHPQGDVLEPDLAADRALPAEQLADERLADQADLGAAQHVPVGEHLALLDRPLADVEVRRGGADDVVGRVVVPAGDQLAVGVDDRGDGPDGRAPLEDRVGVLGGHGDPAAGPVRHPAAERAARVHGQVVRPEGGDRLLHLVLDAVADLHHRDHGRDPDDDPERRQHRPHHVAAERPDGGSDGSVNSHDGTSGGRKIADFRLRISDCRSQTVISAPKGRHTGSPGRKPWVHIRATHEP</sequence>
<name>A0A6J4QK06_9BACT</name>
<dbReference type="EMBL" id="CADCUQ010000935">
    <property type="protein sequence ID" value="CAA9439393.1"/>
    <property type="molecule type" value="Genomic_DNA"/>
</dbReference>
<gene>
    <name evidence="2" type="ORF">AVDCRST_MAG64-4029</name>
</gene>
<evidence type="ECO:0000313" key="2">
    <source>
        <dbReference type="EMBL" id="CAA9439393.1"/>
    </source>
</evidence>
<evidence type="ECO:0000256" key="1">
    <source>
        <dbReference type="SAM" id="MobiDB-lite"/>
    </source>
</evidence>
<feature type="region of interest" description="Disordered" evidence="1">
    <location>
        <begin position="265"/>
        <end position="309"/>
    </location>
</feature>
<feature type="region of interest" description="Disordered" evidence="1">
    <location>
        <begin position="323"/>
        <end position="352"/>
    </location>
</feature>
<organism evidence="2">
    <name type="scientific">uncultured Phycisphaerae bacterium</name>
    <dbReference type="NCBI Taxonomy" id="904963"/>
    <lineage>
        <taxon>Bacteria</taxon>
        <taxon>Pseudomonadati</taxon>
        <taxon>Planctomycetota</taxon>
        <taxon>Phycisphaerae</taxon>
        <taxon>environmental samples</taxon>
    </lineage>
</organism>
<proteinExistence type="predicted"/>
<protein>
    <submittedName>
        <fullName evidence="2">Uncharacterized protein</fullName>
    </submittedName>
</protein>
<dbReference type="AlphaFoldDB" id="A0A6J4QK06"/>
<reference evidence="2" key="1">
    <citation type="submission" date="2020-02" db="EMBL/GenBank/DDBJ databases">
        <authorList>
            <person name="Meier V. D."/>
        </authorList>
    </citation>
    <scope>NUCLEOTIDE SEQUENCE</scope>
    <source>
        <strain evidence="2">AVDCRST_MAG64</strain>
    </source>
</reference>